<keyword evidence="2" id="KW-1185">Reference proteome</keyword>
<protein>
    <recommendedName>
        <fullName evidence="3">GLPGLI family protein</fullName>
    </recommendedName>
</protein>
<gene>
    <name evidence="1" type="ORF">Q4Q40_04945</name>
</gene>
<accession>A0ABT8WKN1</accession>
<dbReference type="Proteomes" id="UP001176806">
    <property type="component" value="Unassembled WGS sequence"/>
</dbReference>
<dbReference type="RefSeq" id="WP_303300619.1">
    <property type="nucleotide sequence ID" value="NZ_BAABDA010000042.1"/>
</dbReference>
<dbReference type="EMBL" id="JAUOEL010000001">
    <property type="protein sequence ID" value="MDO5973526.1"/>
    <property type="molecule type" value="Genomic_DNA"/>
</dbReference>
<name>A0ABT8WKN1_9FLAO</name>
<evidence type="ECO:0000313" key="1">
    <source>
        <dbReference type="EMBL" id="MDO5973526.1"/>
    </source>
</evidence>
<comment type="caution">
    <text evidence="1">The sequence shown here is derived from an EMBL/GenBank/DDBJ whole genome shotgun (WGS) entry which is preliminary data.</text>
</comment>
<evidence type="ECO:0008006" key="3">
    <source>
        <dbReference type="Google" id="ProtNLM"/>
    </source>
</evidence>
<organism evidence="1 2">
    <name type="scientific">Flavivirga jejuensis</name>
    <dbReference type="NCBI Taxonomy" id="870487"/>
    <lineage>
        <taxon>Bacteria</taxon>
        <taxon>Pseudomonadati</taxon>
        <taxon>Bacteroidota</taxon>
        <taxon>Flavobacteriia</taxon>
        <taxon>Flavobacteriales</taxon>
        <taxon>Flavobacteriaceae</taxon>
        <taxon>Flavivirga</taxon>
    </lineage>
</organism>
<reference evidence="1" key="1">
    <citation type="submission" date="2023-07" db="EMBL/GenBank/DDBJ databases">
        <title>Two novel species in the genus Flavivirga.</title>
        <authorList>
            <person name="Kwon K."/>
        </authorList>
    </citation>
    <scope>NUCLEOTIDE SEQUENCE</scope>
    <source>
        <strain evidence="1">KACC 14158</strain>
    </source>
</reference>
<evidence type="ECO:0000313" key="2">
    <source>
        <dbReference type="Proteomes" id="UP001176806"/>
    </source>
</evidence>
<sequence length="184" mass="21469">MKYLIIILFPILAYTQDKFEITKDGFTSAFIVTNKKADLTFTIAKEYIIKNCADIGNCIISEIENKYLKFQYRDRIKYSWKNMGTWSEEMIIVPEIEIDFKDNRARVKTLFISEFGVNYEFGLLGLTKNEVISNKGFNITPAHFFKKNGKPRKWLSAQPYKEAIEKSINKTLSDMLKGSNDDDW</sequence>
<proteinExistence type="predicted"/>